<dbReference type="InterPro" id="IPR018090">
    <property type="entry name" value="Pyrmidine_PPas_bac/euk"/>
</dbReference>
<dbReference type="NCBIfam" id="NF004490">
    <property type="entry name" value="PRK05820.1"/>
    <property type="match status" value="1"/>
</dbReference>
<dbReference type="PANTHER" id="PTHR10515:SF0">
    <property type="entry name" value="THYMIDINE PHOSPHORYLASE"/>
    <property type="match status" value="1"/>
</dbReference>
<evidence type="ECO:0000259" key="11">
    <source>
        <dbReference type="SMART" id="SM00941"/>
    </source>
</evidence>
<protein>
    <recommendedName>
        <fullName evidence="6">Pyrimidine-nucleoside phosphorylase</fullName>
        <ecNumber evidence="5">2.4.2.2</ecNumber>
    </recommendedName>
</protein>
<dbReference type="Pfam" id="PF07831">
    <property type="entry name" value="PYNP_C"/>
    <property type="match status" value="1"/>
</dbReference>
<dbReference type="PANTHER" id="PTHR10515">
    <property type="entry name" value="THYMIDINE PHOSPHORYLASE"/>
    <property type="match status" value="1"/>
</dbReference>
<dbReference type="Gene3D" id="3.90.1170.30">
    <property type="entry name" value="Pyrimidine nucleoside phosphorylase-like, C-terminal domain"/>
    <property type="match status" value="1"/>
</dbReference>
<dbReference type="InterPro" id="IPR000312">
    <property type="entry name" value="Glycosyl_Trfase_fam3"/>
</dbReference>
<dbReference type="SUPFAM" id="SSF54680">
    <property type="entry name" value="Pyrimidine nucleoside phosphorylase C-terminal domain"/>
    <property type="match status" value="1"/>
</dbReference>
<dbReference type="InterPro" id="IPR035902">
    <property type="entry name" value="Nuc_phospho_transferase"/>
</dbReference>
<accession>A0A1S6IUU3</accession>
<dbReference type="SUPFAM" id="SSF52418">
    <property type="entry name" value="Nucleoside phosphorylase/phosphoribosyltransferase catalytic domain"/>
    <property type="match status" value="1"/>
</dbReference>
<dbReference type="InterPro" id="IPR036566">
    <property type="entry name" value="PYNP-like_C_sf"/>
</dbReference>
<keyword evidence="8" id="KW-0808">Transferase</keyword>
<dbReference type="RefSeq" id="WP_077713494.1">
    <property type="nucleotide sequence ID" value="NZ_CP019698.1"/>
</dbReference>
<name>A0A1S6IUU3_9FIRM</name>
<dbReference type="Pfam" id="PF02885">
    <property type="entry name" value="Glycos_trans_3N"/>
    <property type="match status" value="1"/>
</dbReference>
<dbReference type="EMBL" id="CP019698">
    <property type="protein sequence ID" value="AQS58541.1"/>
    <property type="molecule type" value="Genomic_DNA"/>
</dbReference>
<evidence type="ECO:0000256" key="2">
    <source>
        <dbReference type="ARBA" id="ARBA00003877"/>
    </source>
</evidence>
<dbReference type="Proteomes" id="UP000189464">
    <property type="component" value="Chromosome"/>
</dbReference>
<evidence type="ECO:0000256" key="10">
    <source>
        <dbReference type="ARBA" id="ARBA00048525"/>
    </source>
</evidence>
<reference evidence="12 13" key="1">
    <citation type="journal article" date="2016" name="Int. J. Syst. Evol. Microbiol.">
        <title>Desulfotomaculum ferrireducens sp. nov., a moderately thermophilic sulfate-reducing and dissimilatory Fe(III)-reducing bacterium isolated from compost.</title>
        <authorList>
            <person name="Yang G."/>
            <person name="Guo J."/>
            <person name="Zhuang L."/>
            <person name="Yuan Y."/>
            <person name="Zhou S."/>
        </authorList>
    </citation>
    <scope>NUCLEOTIDE SEQUENCE [LARGE SCALE GENOMIC DNA]</scope>
    <source>
        <strain evidence="12 13">GSS09</strain>
    </source>
</reference>
<dbReference type="OrthoDB" id="9763887at2"/>
<dbReference type="EC" id="2.4.2.2" evidence="5"/>
<evidence type="ECO:0000313" key="13">
    <source>
        <dbReference type="Proteomes" id="UP000189464"/>
    </source>
</evidence>
<feature type="domain" description="Pyrimidine nucleoside phosphorylase C-terminal" evidence="11">
    <location>
        <begin position="345"/>
        <end position="418"/>
    </location>
</feature>
<evidence type="ECO:0000256" key="4">
    <source>
        <dbReference type="ARBA" id="ARBA00011738"/>
    </source>
</evidence>
<comment type="catalytic activity">
    <reaction evidence="9">
        <text>uridine + phosphate = alpha-D-ribose 1-phosphate + uracil</text>
        <dbReference type="Rhea" id="RHEA:24388"/>
        <dbReference type="ChEBI" id="CHEBI:16704"/>
        <dbReference type="ChEBI" id="CHEBI:17568"/>
        <dbReference type="ChEBI" id="CHEBI:43474"/>
        <dbReference type="ChEBI" id="CHEBI:57720"/>
        <dbReference type="EC" id="2.4.2.2"/>
    </reaction>
</comment>
<dbReference type="InterPro" id="IPR013102">
    <property type="entry name" value="PYNP_C"/>
</dbReference>
<dbReference type="Gene3D" id="1.20.970.10">
    <property type="entry name" value="Transferase, Pyrimidine Nucleoside Phosphorylase, Chain C"/>
    <property type="match status" value="1"/>
</dbReference>
<dbReference type="PROSITE" id="PS00647">
    <property type="entry name" value="THYMID_PHOSPHORYLASE"/>
    <property type="match status" value="1"/>
</dbReference>
<dbReference type="STRING" id="1833852.B0537_05225"/>
<dbReference type="KEGG" id="dfg:B0537_05225"/>
<evidence type="ECO:0000256" key="5">
    <source>
        <dbReference type="ARBA" id="ARBA00011889"/>
    </source>
</evidence>
<dbReference type="GO" id="GO:0004645">
    <property type="term" value="F:1,4-alpha-oligoglucan phosphorylase activity"/>
    <property type="evidence" value="ECO:0007669"/>
    <property type="project" value="InterPro"/>
</dbReference>
<comment type="catalytic activity">
    <reaction evidence="1">
        <text>2'-deoxyuridine + phosphate = 2-deoxy-alpha-D-ribose 1-phosphate + uracil</text>
        <dbReference type="Rhea" id="RHEA:22824"/>
        <dbReference type="ChEBI" id="CHEBI:16450"/>
        <dbReference type="ChEBI" id="CHEBI:17568"/>
        <dbReference type="ChEBI" id="CHEBI:43474"/>
        <dbReference type="ChEBI" id="CHEBI:57259"/>
        <dbReference type="EC" id="2.4.2.2"/>
    </reaction>
</comment>
<keyword evidence="13" id="KW-1185">Reference proteome</keyword>
<dbReference type="SUPFAM" id="SSF47648">
    <property type="entry name" value="Nucleoside phosphorylase/phosphoribosyltransferase N-terminal domain"/>
    <property type="match status" value="1"/>
</dbReference>
<evidence type="ECO:0000256" key="8">
    <source>
        <dbReference type="ARBA" id="ARBA00022679"/>
    </source>
</evidence>
<comment type="subunit">
    <text evidence="4">Homodimer.</text>
</comment>
<evidence type="ECO:0000256" key="7">
    <source>
        <dbReference type="ARBA" id="ARBA00022676"/>
    </source>
</evidence>
<dbReference type="InterPro" id="IPR017872">
    <property type="entry name" value="Pyrmidine_PPase_CS"/>
</dbReference>
<evidence type="ECO:0000256" key="6">
    <source>
        <dbReference type="ARBA" id="ARBA00014680"/>
    </source>
</evidence>
<evidence type="ECO:0000256" key="9">
    <source>
        <dbReference type="ARBA" id="ARBA00048453"/>
    </source>
</evidence>
<dbReference type="GO" id="GO:0009032">
    <property type="term" value="F:thymidine phosphorylase activity"/>
    <property type="evidence" value="ECO:0007669"/>
    <property type="project" value="TreeGrafter"/>
</dbReference>
<dbReference type="Pfam" id="PF00591">
    <property type="entry name" value="Glycos_transf_3"/>
    <property type="match status" value="1"/>
</dbReference>
<dbReference type="AlphaFoldDB" id="A0A1S6IUU3"/>
<comment type="catalytic activity">
    <reaction evidence="10">
        <text>thymidine + phosphate = 2-deoxy-alpha-D-ribose 1-phosphate + thymine</text>
        <dbReference type="Rhea" id="RHEA:16037"/>
        <dbReference type="ChEBI" id="CHEBI:17748"/>
        <dbReference type="ChEBI" id="CHEBI:17821"/>
        <dbReference type="ChEBI" id="CHEBI:43474"/>
        <dbReference type="ChEBI" id="CHEBI:57259"/>
        <dbReference type="EC" id="2.4.2.2"/>
    </reaction>
</comment>
<dbReference type="InterPro" id="IPR000053">
    <property type="entry name" value="Thymidine/pyrmidine_PPase"/>
</dbReference>
<dbReference type="NCBIfam" id="TIGR02644">
    <property type="entry name" value="Y_phosphoryl"/>
    <property type="match status" value="1"/>
</dbReference>
<dbReference type="PIRSF" id="PIRSF000478">
    <property type="entry name" value="TP_PyNP"/>
    <property type="match status" value="1"/>
</dbReference>
<dbReference type="FunFam" id="3.40.1030.10:FF:000003">
    <property type="entry name" value="Pyrimidine-nucleoside phosphorylase"/>
    <property type="match status" value="1"/>
</dbReference>
<evidence type="ECO:0000313" key="12">
    <source>
        <dbReference type="EMBL" id="AQS58541.1"/>
    </source>
</evidence>
<organism evidence="12 13">
    <name type="scientific">Desulforamulus ferrireducens</name>
    <dbReference type="NCBI Taxonomy" id="1833852"/>
    <lineage>
        <taxon>Bacteria</taxon>
        <taxon>Bacillati</taxon>
        <taxon>Bacillota</taxon>
        <taxon>Clostridia</taxon>
        <taxon>Eubacteriales</taxon>
        <taxon>Peptococcaceae</taxon>
        <taxon>Desulforamulus</taxon>
    </lineage>
</organism>
<dbReference type="GO" id="GO:0006213">
    <property type="term" value="P:pyrimidine nucleoside metabolic process"/>
    <property type="evidence" value="ECO:0007669"/>
    <property type="project" value="InterPro"/>
</dbReference>
<comment type="function">
    <text evidence="2">Catalyzes phosphorolysis of the pyrimidine nucleosides uridine, thymidine and 2'-deoxyuridine with the formation of the corresponding pyrimidine base and ribose-1-phosphate.</text>
</comment>
<dbReference type="SMART" id="SM00941">
    <property type="entry name" value="PYNP_C"/>
    <property type="match status" value="1"/>
</dbReference>
<dbReference type="InterPro" id="IPR036320">
    <property type="entry name" value="Glycosyl_Trfase_fam3_N_dom_sf"/>
</dbReference>
<evidence type="ECO:0000256" key="1">
    <source>
        <dbReference type="ARBA" id="ARBA00001066"/>
    </source>
</evidence>
<evidence type="ECO:0000256" key="3">
    <source>
        <dbReference type="ARBA" id="ARBA00006915"/>
    </source>
</evidence>
<sequence>MRMIDLIHKKREGESLTKEEIDFIIQGYTRDEIPDYQMAAFTMAVFYQGMSRREIADFTNAMVHSGETIDLSAIEGIKVDKHSTGGVGDKVSLIIIPLVAAVGVPVAKMSGRGLGHTGGTIDKLEAIEGFRVELSREEFINHVNNYKMAIAGQTANLAPADKKLYALRDVTATVDSIPLIASSVMSKKIAAGADAIVLDVKVGSGAFMKSLGEAKELAETMVEIGNSLNRKTIAIITDMSQPLGREIGNANEVREAIEVLRGQGAKDLTAVALSIASYMTILGGIYEDFDTAHEELVKVIQSGQAIEKLKQLVSIQGGNPEVIDHPEKLPQAKHHIEVKAWESGFVASIDAESVGTAAMLLGAGRQKKGDTIDHAAGITLYKKIGDEVNPDDTLCVLHTNLENYDQAVQLINKAYTFSNKKPKPKDFILDVIA</sequence>
<keyword evidence="7" id="KW-0328">Glycosyltransferase</keyword>
<dbReference type="GO" id="GO:0005829">
    <property type="term" value="C:cytosol"/>
    <property type="evidence" value="ECO:0007669"/>
    <property type="project" value="TreeGrafter"/>
</dbReference>
<gene>
    <name evidence="12" type="primary">deoA</name>
    <name evidence="12" type="ORF">B0537_05225</name>
</gene>
<comment type="similarity">
    <text evidence="3">Belongs to the thymidine/pyrimidine-nucleoside phosphorylase family.</text>
</comment>
<dbReference type="Gene3D" id="3.40.1030.10">
    <property type="entry name" value="Nucleoside phosphorylase/phosphoribosyltransferase catalytic domain"/>
    <property type="match status" value="1"/>
</dbReference>
<proteinExistence type="inferred from homology"/>
<dbReference type="NCBIfam" id="NF004747">
    <property type="entry name" value="PRK06078.1"/>
    <property type="match status" value="1"/>
</dbReference>
<dbReference type="InterPro" id="IPR017459">
    <property type="entry name" value="Glycosyl_Trfase_fam3_N_dom"/>
</dbReference>
<dbReference type="GO" id="GO:0006206">
    <property type="term" value="P:pyrimidine nucleobase metabolic process"/>
    <property type="evidence" value="ECO:0007669"/>
    <property type="project" value="InterPro"/>
</dbReference>